<protein>
    <recommendedName>
        <fullName evidence="4">Alanine racemase</fullName>
        <ecNumber evidence="4">5.1.1.1</ecNumber>
    </recommendedName>
</protein>
<dbReference type="SUPFAM" id="SSF51419">
    <property type="entry name" value="PLP-binding barrel"/>
    <property type="match status" value="1"/>
</dbReference>
<dbReference type="NCBIfam" id="TIGR00492">
    <property type="entry name" value="alr"/>
    <property type="match status" value="1"/>
</dbReference>
<dbReference type="InterPro" id="IPR020622">
    <property type="entry name" value="Ala_racemase_pyridoxalP-BS"/>
</dbReference>
<evidence type="ECO:0000313" key="8">
    <source>
        <dbReference type="EMBL" id="UEL48012.1"/>
    </source>
</evidence>
<dbReference type="InterPro" id="IPR000821">
    <property type="entry name" value="Ala_racemase"/>
</dbReference>
<dbReference type="GO" id="GO:0005829">
    <property type="term" value="C:cytosol"/>
    <property type="evidence" value="ECO:0007669"/>
    <property type="project" value="TreeGrafter"/>
</dbReference>
<comment type="cofactor">
    <cofactor evidence="1 4 5">
        <name>pyridoxal 5'-phosphate</name>
        <dbReference type="ChEBI" id="CHEBI:597326"/>
    </cofactor>
</comment>
<evidence type="ECO:0000256" key="3">
    <source>
        <dbReference type="ARBA" id="ARBA00023235"/>
    </source>
</evidence>
<evidence type="ECO:0000259" key="7">
    <source>
        <dbReference type="SMART" id="SM01005"/>
    </source>
</evidence>
<evidence type="ECO:0000256" key="2">
    <source>
        <dbReference type="ARBA" id="ARBA00022898"/>
    </source>
</evidence>
<keyword evidence="2 4" id="KW-0663">Pyridoxal phosphate</keyword>
<dbReference type="FunFam" id="3.20.20.10:FF:000002">
    <property type="entry name" value="Alanine racemase"/>
    <property type="match status" value="1"/>
</dbReference>
<dbReference type="SMART" id="SM01005">
    <property type="entry name" value="Ala_racemase_C"/>
    <property type="match status" value="1"/>
</dbReference>
<dbReference type="InterPro" id="IPR009006">
    <property type="entry name" value="Ala_racemase/Decarboxylase_C"/>
</dbReference>
<feature type="active site" description="Proton acceptor; specific for D-alanine" evidence="4">
    <location>
        <position position="38"/>
    </location>
</feature>
<dbReference type="PANTHER" id="PTHR30511">
    <property type="entry name" value="ALANINE RACEMASE"/>
    <property type="match status" value="1"/>
</dbReference>
<dbReference type="InterPro" id="IPR029066">
    <property type="entry name" value="PLP-binding_barrel"/>
</dbReference>
<dbReference type="Pfam" id="PF01168">
    <property type="entry name" value="Ala_racemase_N"/>
    <property type="match status" value="1"/>
</dbReference>
<comment type="pathway">
    <text evidence="4">Amino-acid biosynthesis; D-alanine biosynthesis; D-alanine from L-alanine: step 1/1.</text>
</comment>
<dbReference type="PROSITE" id="PS00395">
    <property type="entry name" value="ALANINE_RACEMASE"/>
    <property type="match status" value="1"/>
</dbReference>
<dbReference type="GO" id="GO:0030170">
    <property type="term" value="F:pyridoxal phosphate binding"/>
    <property type="evidence" value="ECO:0007669"/>
    <property type="project" value="UniProtKB-UniRule"/>
</dbReference>
<dbReference type="HAMAP" id="MF_01201">
    <property type="entry name" value="Ala_racemase"/>
    <property type="match status" value="1"/>
</dbReference>
<dbReference type="GO" id="GO:0009252">
    <property type="term" value="P:peptidoglycan biosynthetic process"/>
    <property type="evidence" value="ECO:0007669"/>
    <property type="project" value="TreeGrafter"/>
</dbReference>
<dbReference type="PRINTS" id="PR00992">
    <property type="entry name" value="ALARACEMASE"/>
</dbReference>
<dbReference type="EC" id="5.1.1.1" evidence="4"/>
<dbReference type="EMBL" id="CP081135">
    <property type="protein sequence ID" value="UEL48012.1"/>
    <property type="molecule type" value="Genomic_DNA"/>
</dbReference>
<dbReference type="InterPro" id="IPR011079">
    <property type="entry name" value="Ala_racemase_C"/>
</dbReference>
<dbReference type="Gene3D" id="2.40.37.10">
    <property type="entry name" value="Lyase, Ornithine Decarboxylase, Chain A, domain 1"/>
    <property type="match status" value="1"/>
</dbReference>
<evidence type="ECO:0000256" key="4">
    <source>
        <dbReference type="HAMAP-Rule" id="MF_01201"/>
    </source>
</evidence>
<comment type="catalytic activity">
    <reaction evidence="4">
        <text>L-alanine = D-alanine</text>
        <dbReference type="Rhea" id="RHEA:20249"/>
        <dbReference type="ChEBI" id="CHEBI:57416"/>
        <dbReference type="ChEBI" id="CHEBI:57972"/>
        <dbReference type="EC" id="5.1.1.1"/>
    </reaction>
</comment>
<dbReference type="GO" id="GO:0008784">
    <property type="term" value="F:alanine racemase activity"/>
    <property type="evidence" value="ECO:0007669"/>
    <property type="project" value="UniProtKB-UniRule"/>
</dbReference>
<feature type="domain" description="Alanine racemase C-terminal" evidence="7">
    <location>
        <begin position="244"/>
        <end position="370"/>
    </location>
</feature>
<accession>A0AAX2ZI15</accession>
<dbReference type="KEGG" id="tem:JW646_00740"/>
<sequence length="383" mass="43776">MIIKSGSWAEVNLNNIGYNLKEIKKNLKDKMKICCVVKANAYGCGSVKVSKYLEDKNIDFFAVARIEEGLELRNNDIKLPILCLGYIDINMIEEAIEKDISITVYNLEYVKKIDEIGKKLNKKAKVHIKIDTGMSRLGFLAKEATKYVKEINNLKNIYIEGIFTHFAKADEKDKTTTLIQLNRYKKVIEELTNLNINIPIKHVANSAAIIDLNEDLFNMVRIGIILYGYYPSDEVNKDVELKPCLKLKSAVTNVKVLDENVGISYGHIYKTSEKSKIVTISIGYADGFNRIQRNPKVSIKGEILEVVGRVCMDQCMVKVPLDLDIKIGDEVTIIDNDIRELSLEENAKRNDTINYEILCMINRRVTRVYKENEKIYSVNYLLK</sequence>
<dbReference type="RefSeq" id="WP_228416224.1">
    <property type="nucleotide sequence ID" value="NZ_CP081135.1"/>
</dbReference>
<gene>
    <name evidence="8" type="primary">alr</name>
    <name evidence="8" type="ORF">JW646_00740</name>
</gene>
<feature type="binding site" evidence="4 6">
    <location>
        <position position="312"/>
    </location>
    <ligand>
        <name>substrate</name>
    </ligand>
</feature>
<evidence type="ECO:0000256" key="6">
    <source>
        <dbReference type="PIRSR" id="PIRSR600821-52"/>
    </source>
</evidence>
<dbReference type="Gene3D" id="3.20.20.10">
    <property type="entry name" value="Alanine racemase"/>
    <property type="match status" value="1"/>
</dbReference>
<dbReference type="InterPro" id="IPR001608">
    <property type="entry name" value="Ala_racemase_N"/>
</dbReference>
<evidence type="ECO:0000256" key="5">
    <source>
        <dbReference type="PIRSR" id="PIRSR600821-50"/>
    </source>
</evidence>
<dbReference type="Proteomes" id="UP001198983">
    <property type="component" value="Chromosome"/>
</dbReference>
<organism evidence="8 9">
    <name type="scientific">Terrisporobacter hibernicus</name>
    <dbReference type="NCBI Taxonomy" id="2813371"/>
    <lineage>
        <taxon>Bacteria</taxon>
        <taxon>Bacillati</taxon>
        <taxon>Bacillota</taxon>
        <taxon>Clostridia</taxon>
        <taxon>Peptostreptococcales</taxon>
        <taxon>Peptostreptococcaceae</taxon>
        <taxon>Terrisporobacter</taxon>
    </lineage>
</organism>
<comment type="similarity">
    <text evidence="4">Belongs to the alanine racemase family.</text>
</comment>
<evidence type="ECO:0000313" key="9">
    <source>
        <dbReference type="Proteomes" id="UP001198983"/>
    </source>
</evidence>
<evidence type="ECO:0000256" key="1">
    <source>
        <dbReference type="ARBA" id="ARBA00001933"/>
    </source>
</evidence>
<feature type="binding site" evidence="4 6">
    <location>
        <position position="136"/>
    </location>
    <ligand>
        <name>substrate</name>
    </ligand>
</feature>
<dbReference type="GO" id="GO:0030632">
    <property type="term" value="P:D-alanine biosynthetic process"/>
    <property type="evidence" value="ECO:0007669"/>
    <property type="project" value="UniProtKB-UniRule"/>
</dbReference>
<proteinExistence type="inferred from homology"/>
<reference evidence="8 9" key="1">
    <citation type="journal article" date="2023" name="Int. J. Syst. Evol. Microbiol.">
        <title>Terrisporobacter hibernicus sp. nov., isolated from bovine faeces in Northern Ireland.</title>
        <authorList>
            <person name="Mitchell M."/>
            <person name="Nguyen S.V."/>
            <person name="Connor M."/>
            <person name="Fairley D.J."/>
            <person name="Donoghue O."/>
            <person name="Marshall H."/>
            <person name="Koolman L."/>
            <person name="McMullan G."/>
            <person name="Schaffer K.E."/>
            <person name="McGrath J.W."/>
            <person name="Fanning S."/>
        </authorList>
    </citation>
    <scope>NUCLEOTIDE SEQUENCE [LARGE SCALE GENOMIC DNA]</scope>
    <source>
        <strain evidence="8 9">MCA3</strain>
    </source>
</reference>
<name>A0AAX2ZI15_9FIRM</name>
<comment type="function">
    <text evidence="4">Catalyzes the interconversion of L-alanine and D-alanine. May also act on other amino acids.</text>
</comment>
<keyword evidence="9" id="KW-1185">Reference proteome</keyword>
<feature type="active site" description="Proton acceptor; specific for L-alanine" evidence="4">
    <location>
        <position position="265"/>
    </location>
</feature>
<dbReference type="SUPFAM" id="SSF50621">
    <property type="entry name" value="Alanine racemase C-terminal domain-like"/>
    <property type="match status" value="1"/>
</dbReference>
<dbReference type="CDD" id="cd00430">
    <property type="entry name" value="PLPDE_III_AR"/>
    <property type="match status" value="1"/>
</dbReference>
<feature type="modified residue" description="N6-(pyridoxal phosphate)lysine" evidence="4 5">
    <location>
        <position position="38"/>
    </location>
</feature>
<dbReference type="Pfam" id="PF00842">
    <property type="entry name" value="Ala_racemase_C"/>
    <property type="match status" value="1"/>
</dbReference>
<keyword evidence="3 4" id="KW-0413">Isomerase</keyword>
<dbReference type="AlphaFoldDB" id="A0AAX2ZI15"/>
<dbReference type="PANTHER" id="PTHR30511:SF0">
    <property type="entry name" value="ALANINE RACEMASE, CATABOLIC-RELATED"/>
    <property type="match status" value="1"/>
</dbReference>